<accession>A0A1T4QJB2</accession>
<sequence length="570" mass="61664">MKRISIIAGMLLAGAGFMSSCNKDKMDHLYDNRIVQDVRGNSGVRIVNLSTHNQVVANNDTLTNYVVLSYLDDKWRYPATKYFPDKGRLGTTWTLPRDLFRDNGNAHLKIETKELTVGERPVELDVKDDYNNPVDYYIIRGPFLLTGNIPEVNKVPRSVEAPSRPDHFKIRIVNLASGIKRPDGAQELVDGPMSLAFADGTPVSATTSNITPGHWSEYVEVPYGTYQFRVLTASGTQVTASGGAREENVAMIDRATSTITLGSVQPIVTGLTYAPIRTYQPGGIYTIVITPQVLPYSIPGGHDESNFTQNAFQIIADIADPANVNYGRLQAVNAFPGAASLRLKVNGTQAGGNISYGTAGGYTNIVAAMTTIEATDASGKVLASTQKMVSPGGNYTAWVYGDAKGVPQIAMAANNLSGGVFVPGGDGQDGSFLRVQYKHPIHFRFYNFCPDIPNVNFTSPNGQSFGRYGVTRGLQPGIVPEDATNTVVGLVDDAYHIMAFRSNPGVFPGSWLTQVPVVKSSDLVARKEMYVRGIIPNQEPGYYSIALIGRDGAGAPEASRAKMIIVKHNR</sequence>
<keyword evidence="2" id="KW-1185">Reference proteome</keyword>
<evidence type="ECO:0008006" key="3">
    <source>
        <dbReference type="Google" id="ProtNLM"/>
    </source>
</evidence>
<reference evidence="2" key="1">
    <citation type="submission" date="2017-02" db="EMBL/GenBank/DDBJ databases">
        <authorList>
            <person name="Varghese N."/>
            <person name="Submissions S."/>
        </authorList>
    </citation>
    <scope>NUCLEOTIDE SEQUENCE [LARGE SCALE GENOMIC DNA]</scope>
    <source>
        <strain evidence="2">DSM 22224</strain>
    </source>
</reference>
<dbReference type="EMBL" id="FUWZ01000002">
    <property type="protein sequence ID" value="SKA03873.1"/>
    <property type="molecule type" value="Genomic_DNA"/>
</dbReference>
<dbReference type="OrthoDB" id="615056at2"/>
<dbReference type="STRING" id="634771.SAMN04488128_102408"/>
<evidence type="ECO:0000313" key="2">
    <source>
        <dbReference type="Proteomes" id="UP000190367"/>
    </source>
</evidence>
<name>A0A1T4QJB2_9BACT</name>
<proteinExistence type="predicted"/>
<organism evidence="1 2">
    <name type="scientific">Chitinophaga eiseniae</name>
    <dbReference type="NCBI Taxonomy" id="634771"/>
    <lineage>
        <taxon>Bacteria</taxon>
        <taxon>Pseudomonadati</taxon>
        <taxon>Bacteroidota</taxon>
        <taxon>Chitinophagia</taxon>
        <taxon>Chitinophagales</taxon>
        <taxon>Chitinophagaceae</taxon>
        <taxon>Chitinophaga</taxon>
    </lineage>
</organism>
<dbReference type="RefSeq" id="WP_143312878.1">
    <property type="nucleotide sequence ID" value="NZ_FUWZ01000002.1"/>
</dbReference>
<dbReference type="AlphaFoldDB" id="A0A1T4QJB2"/>
<dbReference type="Proteomes" id="UP000190367">
    <property type="component" value="Unassembled WGS sequence"/>
</dbReference>
<gene>
    <name evidence="1" type="ORF">SAMN04488128_102408</name>
</gene>
<evidence type="ECO:0000313" key="1">
    <source>
        <dbReference type="EMBL" id="SKA03873.1"/>
    </source>
</evidence>
<dbReference type="PROSITE" id="PS51257">
    <property type="entry name" value="PROKAR_LIPOPROTEIN"/>
    <property type="match status" value="1"/>
</dbReference>
<protein>
    <recommendedName>
        <fullName evidence="3">DUF4397 domain-containing protein</fullName>
    </recommendedName>
</protein>